<comment type="caution">
    <text evidence="1">The sequence shown here is derived from an EMBL/GenBank/DDBJ whole genome shotgun (WGS) entry which is preliminary data.</text>
</comment>
<reference evidence="1" key="1">
    <citation type="journal article" date="2015" name="Nature">
        <title>Complex archaea that bridge the gap between prokaryotes and eukaryotes.</title>
        <authorList>
            <person name="Spang A."/>
            <person name="Saw J.H."/>
            <person name="Jorgensen S.L."/>
            <person name="Zaremba-Niedzwiedzka K."/>
            <person name="Martijn J."/>
            <person name="Lind A.E."/>
            <person name="van Eijk R."/>
            <person name="Schleper C."/>
            <person name="Guy L."/>
            <person name="Ettema T.J."/>
        </authorList>
    </citation>
    <scope>NUCLEOTIDE SEQUENCE</scope>
</reference>
<accession>A0A0F8XLE9</accession>
<protein>
    <submittedName>
        <fullName evidence="1">Uncharacterized protein</fullName>
    </submittedName>
</protein>
<proteinExistence type="predicted"/>
<sequence>RGHRNLGAGGFDTGEREHACYVRTVSGRDILKRVWVVVVLLVVLSACIDPGIQSELDEVKSQVTVLRFKVEKQAIDIERLERRVEVFRICVNSIDVSPPTDSPFTGIYC</sequence>
<dbReference type="EMBL" id="LAZR01070294">
    <property type="protein sequence ID" value="KKK42909.1"/>
    <property type="molecule type" value="Genomic_DNA"/>
</dbReference>
<dbReference type="AlphaFoldDB" id="A0A0F8XLE9"/>
<name>A0A0F8XLE9_9ZZZZ</name>
<evidence type="ECO:0000313" key="1">
    <source>
        <dbReference type="EMBL" id="KKK42909.1"/>
    </source>
</evidence>
<gene>
    <name evidence="1" type="ORF">LCGC14_3169340</name>
</gene>
<organism evidence="1">
    <name type="scientific">marine sediment metagenome</name>
    <dbReference type="NCBI Taxonomy" id="412755"/>
    <lineage>
        <taxon>unclassified sequences</taxon>
        <taxon>metagenomes</taxon>
        <taxon>ecological metagenomes</taxon>
    </lineage>
</organism>
<feature type="non-terminal residue" evidence="1">
    <location>
        <position position="1"/>
    </location>
</feature>